<dbReference type="AlphaFoldDB" id="A0A975T4M8"/>
<gene>
    <name evidence="3" type="ORF">B6N60_00036</name>
</gene>
<dbReference type="InterPro" id="IPR008988">
    <property type="entry name" value="Transcriptional_repressor_C"/>
</dbReference>
<feature type="domain" description="Ferrous iron transporter FeoA-like" evidence="2">
    <location>
        <begin position="8"/>
        <end position="80"/>
    </location>
</feature>
<dbReference type="Gene3D" id="2.30.30.90">
    <property type="match status" value="1"/>
</dbReference>
<dbReference type="InterPro" id="IPR007167">
    <property type="entry name" value="Fe-transptr_FeoA-like"/>
</dbReference>
<dbReference type="Proteomes" id="UP000683511">
    <property type="component" value="Chromosome"/>
</dbReference>
<dbReference type="EMBL" id="CP021056">
    <property type="protein sequence ID" value="QXE21362.1"/>
    <property type="molecule type" value="Genomic_DNA"/>
</dbReference>
<organism evidence="3 4">
    <name type="scientific">Richelia sinica FACHB-800</name>
    <dbReference type="NCBI Taxonomy" id="1357546"/>
    <lineage>
        <taxon>Bacteria</taxon>
        <taxon>Bacillati</taxon>
        <taxon>Cyanobacteriota</taxon>
        <taxon>Cyanophyceae</taxon>
        <taxon>Nostocales</taxon>
        <taxon>Nostocaceae</taxon>
        <taxon>Richelia</taxon>
    </lineage>
</organism>
<dbReference type="SMART" id="SM00899">
    <property type="entry name" value="FeoA"/>
    <property type="match status" value="1"/>
</dbReference>
<dbReference type="KEGG" id="rsin:B6N60_00036"/>
<keyword evidence="1" id="KW-0408">Iron</keyword>
<evidence type="ECO:0000256" key="1">
    <source>
        <dbReference type="ARBA" id="ARBA00023004"/>
    </source>
</evidence>
<sequence length="101" mass="11266">MNLTMLNHYLTALKPQQTATIANLHPETGLNHRLQALGFRVGQNVVMLRKAWFAGPVHVRVGMTEVILRRQEASKIEVVNITNLVSVDAARKPKITTLINS</sequence>
<accession>A0A975T4M8</accession>
<evidence type="ECO:0000313" key="4">
    <source>
        <dbReference type="Proteomes" id="UP000683511"/>
    </source>
</evidence>
<protein>
    <submittedName>
        <fullName evidence="3">FeoA family protein</fullName>
    </submittedName>
</protein>
<proteinExistence type="predicted"/>
<dbReference type="Pfam" id="PF04023">
    <property type="entry name" value="FeoA"/>
    <property type="match status" value="1"/>
</dbReference>
<dbReference type="PANTHER" id="PTHR42954:SF2">
    <property type="entry name" value="FE(2+) TRANSPORT PROTEIN A"/>
    <property type="match status" value="1"/>
</dbReference>
<evidence type="ECO:0000259" key="2">
    <source>
        <dbReference type="SMART" id="SM00899"/>
    </source>
</evidence>
<evidence type="ECO:0000313" key="3">
    <source>
        <dbReference type="EMBL" id="QXE21362.1"/>
    </source>
</evidence>
<dbReference type="InterPro" id="IPR052713">
    <property type="entry name" value="FeoA"/>
</dbReference>
<reference evidence="3" key="1">
    <citation type="submission" date="2017-04" db="EMBL/GenBank/DDBJ databases">
        <title>Genome deletions in a multicellular cyanobacterial endosymbiont for morphological adaptation in marine diatoms.</title>
        <authorList>
            <person name="Wang Y."/>
            <person name="Gao H."/>
            <person name="Li R."/>
            <person name="Xu X."/>
        </authorList>
    </citation>
    <scope>NUCLEOTIDE SEQUENCE</scope>
    <source>
        <strain evidence="3">FACHB 800</strain>
    </source>
</reference>
<name>A0A975T4M8_9NOST</name>
<dbReference type="PANTHER" id="PTHR42954">
    <property type="entry name" value="FE(2+) TRANSPORT PROTEIN A"/>
    <property type="match status" value="1"/>
</dbReference>
<dbReference type="InterPro" id="IPR038157">
    <property type="entry name" value="FeoA_core_dom"/>
</dbReference>
<dbReference type="GO" id="GO:0046914">
    <property type="term" value="F:transition metal ion binding"/>
    <property type="evidence" value="ECO:0007669"/>
    <property type="project" value="InterPro"/>
</dbReference>
<keyword evidence="4" id="KW-1185">Reference proteome</keyword>
<dbReference type="SUPFAM" id="SSF50037">
    <property type="entry name" value="C-terminal domain of transcriptional repressors"/>
    <property type="match status" value="1"/>
</dbReference>